<organism evidence="6 7">
    <name type="scientific">Entotheonella factor</name>
    <dbReference type="NCBI Taxonomy" id="1429438"/>
    <lineage>
        <taxon>Bacteria</taxon>
        <taxon>Pseudomonadati</taxon>
        <taxon>Nitrospinota/Tectimicrobiota group</taxon>
        <taxon>Candidatus Tectimicrobiota</taxon>
        <taxon>Candidatus Entotheonellia</taxon>
        <taxon>Candidatus Entotheonellales</taxon>
        <taxon>Candidatus Entotheonellaceae</taxon>
        <taxon>Candidatus Entotheonella</taxon>
    </lineage>
</organism>
<dbReference type="SUPFAM" id="SSF51679">
    <property type="entry name" value="Bacterial luciferase-like"/>
    <property type="match status" value="1"/>
</dbReference>
<proteinExistence type="predicted"/>
<dbReference type="InterPro" id="IPR036661">
    <property type="entry name" value="Luciferase-like_sf"/>
</dbReference>
<dbReference type="CDD" id="cd01094">
    <property type="entry name" value="Alkanesulfonate_monoxygenase"/>
    <property type="match status" value="1"/>
</dbReference>
<dbReference type="PANTHER" id="PTHR42847:SF4">
    <property type="entry name" value="ALKANESULFONATE MONOOXYGENASE-RELATED"/>
    <property type="match status" value="1"/>
</dbReference>
<dbReference type="EMBL" id="AZHW01001551">
    <property type="protein sequence ID" value="ETW92288.1"/>
    <property type="molecule type" value="Genomic_DNA"/>
</dbReference>
<dbReference type="GO" id="GO:0008726">
    <property type="term" value="F:alkanesulfonate monooxygenase activity"/>
    <property type="evidence" value="ECO:0007669"/>
    <property type="project" value="TreeGrafter"/>
</dbReference>
<keyword evidence="4" id="KW-0503">Monooxygenase</keyword>
<evidence type="ECO:0000259" key="5">
    <source>
        <dbReference type="Pfam" id="PF00296"/>
    </source>
</evidence>
<keyword evidence="3" id="KW-0560">Oxidoreductase</keyword>
<sequence length="367" mass="40728">MAASVSRPEPKFDWFIPIDGDGIRLGTQQAERPPTFEYLRDVVQTAERLGYYSLLIPTRFVNGLFDEGAPLVETWTMATALAAVTHRIRFLIAVRPGFIAAGLFAKMVATLDQISHGRVDINIVPGGIANDFERLGVDIDHSGRYEQAEELMQSCRALWAGGETDFEGTYITLRGARCSPTPQGTPRFYQGGASPRAEALTARQADVYLMWVEPHEQIAERVERVSGLYHAEGRTPHFGLRAHVVVRDEVDEAWAMANDLIAYADADVLQQRRGVMVGTPMTGQQVQAQRVADHRVGPHLWNGLSTVRVNCGTAIVGTPEEVAEELFGYWQLGIDEFILSGYPHVEECERVSQDVLPRLQAKIAQAR</sequence>
<evidence type="ECO:0000256" key="2">
    <source>
        <dbReference type="ARBA" id="ARBA00022643"/>
    </source>
</evidence>
<comment type="caution">
    <text evidence="6">The sequence shown here is derived from an EMBL/GenBank/DDBJ whole genome shotgun (WGS) entry which is preliminary data.</text>
</comment>
<evidence type="ECO:0000256" key="4">
    <source>
        <dbReference type="ARBA" id="ARBA00023033"/>
    </source>
</evidence>
<keyword evidence="2" id="KW-0288">FMN</keyword>
<evidence type="ECO:0000256" key="1">
    <source>
        <dbReference type="ARBA" id="ARBA00022630"/>
    </source>
</evidence>
<evidence type="ECO:0000313" key="7">
    <source>
        <dbReference type="Proteomes" id="UP000019141"/>
    </source>
</evidence>
<dbReference type="PATRIC" id="fig|1429438.4.peg.8213"/>
<dbReference type="InterPro" id="IPR050172">
    <property type="entry name" value="SsuD_RutA_monooxygenase"/>
</dbReference>
<gene>
    <name evidence="6" type="ORF">ETSY1_44315</name>
</gene>
<dbReference type="Gene3D" id="3.20.20.30">
    <property type="entry name" value="Luciferase-like domain"/>
    <property type="match status" value="1"/>
</dbReference>
<evidence type="ECO:0000313" key="6">
    <source>
        <dbReference type="EMBL" id="ETW92288.1"/>
    </source>
</evidence>
<dbReference type="GO" id="GO:0046306">
    <property type="term" value="P:alkanesulfonate catabolic process"/>
    <property type="evidence" value="ECO:0007669"/>
    <property type="project" value="TreeGrafter"/>
</dbReference>
<evidence type="ECO:0000256" key="3">
    <source>
        <dbReference type="ARBA" id="ARBA00023002"/>
    </source>
</evidence>
<dbReference type="Proteomes" id="UP000019141">
    <property type="component" value="Unassembled WGS sequence"/>
</dbReference>
<dbReference type="PANTHER" id="PTHR42847">
    <property type="entry name" value="ALKANESULFONATE MONOOXYGENASE"/>
    <property type="match status" value="1"/>
</dbReference>
<dbReference type="Pfam" id="PF00296">
    <property type="entry name" value="Bac_luciferase"/>
    <property type="match status" value="1"/>
</dbReference>
<keyword evidence="1" id="KW-0285">Flavoprotein</keyword>
<protein>
    <recommendedName>
        <fullName evidence="5">Luciferase-like domain-containing protein</fullName>
    </recommendedName>
</protein>
<reference evidence="6 7" key="1">
    <citation type="journal article" date="2014" name="Nature">
        <title>An environmental bacterial taxon with a large and distinct metabolic repertoire.</title>
        <authorList>
            <person name="Wilson M.C."/>
            <person name="Mori T."/>
            <person name="Ruckert C."/>
            <person name="Uria A.R."/>
            <person name="Helf M.J."/>
            <person name="Takada K."/>
            <person name="Gernert C."/>
            <person name="Steffens U.A."/>
            <person name="Heycke N."/>
            <person name="Schmitt S."/>
            <person name="Rinke C."/>
            <person name="Helfrich E.J."/>
            <person name="Brachmann A.O."/>
            <person name="Gurgui C."/>
            <person name="Wakimoto T."/>
            <person name="Kracht M."/>
            <person name="Crusemann M."/>
            <person name="Hentschel U."/>
            <person name="Abe I."/>
            <person name="Matsunaga S."/>
            <person name="Kalinowski J."/>
            <person name="Takeyama H."/>
            <person name="Piel J."/>
        </authorList>
    </citation>
    <scope>NUCLEOTIDE SEQUENCE [LARGE SCALE GENOMIC DNA]</scope>
    <source>
        <strain evidence="7">TSY1</strain>
    </source>
</reference>
<keyword evidence="7" id="KW-1185">Reference proteome</keyword>
<dbReference type="AlphaFoldDB" id="W4L2K0"/>
<name>W4L2K0_ENTF1</name>
<dbReference type="HOGENOM" id="CLU_027853_1_0_7"/>
<dbReference type="InterPro" id="IPR011251">
    <property type="entry name" value="Luciferase-like_dom"/>
</dbReference>
<feature type="domain" description="Luciferase-like" evidence="5">
    <location>
        <begin position="12"/>
        <end position="335"/>
    </location>
</feature>
<accession>W4L2K0</accession>